<evidence type="ECO:0000313" key="9">
    <source>
        <dbReference type="Proteomes" id="UP000650467"/>
    </source>
</evidence>
<feature type="transmembrane region" description="Helical" evidence="6">
    <location>
        <begin position="476"/>
        <end position="499"/>
    </location>
</feature>
<keyword evidence="9" id="KW-1185">Reference proteome</keyword>
<evidence type="ECO:0000256" key="3">
    <source>
        <dbReference type="ARBA" id="ARBA00022989"/>
    </source>
</evidence>
<feature type="compositionally biased region" description="Low complexity" evidence="5">
    <location>
        <begin position="1217"/>
        <end position="1251"/>
    </location>
</feature>
<evidence type="ECO:0000256" key="4">
    <source>
        <dbReference type="ARBA" id="ARBA00023136"/>
    </source>
</evidence>
<gene>
    <name evidence="8" type="ORF">HXX76_008072</name>
</gene>
<dbReference type="GO" id="GO:0015297">
    <property type="term" value="F:antiporter activity"/>
    <property type="evidence" value="ECO:0007669"/>
    <property type="project" value="InterPro"/>
</dbReference>
<dbReference type="GO" id="GO:1902600">
    <property type="term" value="P:proton transmembrane transport"/>
    <property type="evidence" value="ECO:0007669"/>
    <property type="project" value="InterPro"/>
</dbReference>
<name>A0A835SV96_CHLIN</name>
<feature type="compositionally biased region" description="Gly residues" evidence="5">
    <location>
        <begin position="1184"/>
        <end position="1193"/>
    </location>
</feature>
<keyword evidence="3 6" id="KW-1133">Transmembrane helix</keyword>
<feature type="region of interest" description="Disordered" evidence="5">
    <location>
        <begin position="798"/>
        <end position="861"/>
    </location>
</feature>
<evidence type="ECO:0000313" key="8">
    <source>
        <dbReference type="EMBL" id="KAG2433703.1"/>
    </source>
</evidence>
<dbReference type="InterPro" id="IPR006153">
    <property type="entry name" value="Cation/H_exchanger_TM"/>
</dbReference>
<feature type="transmembrane region" description="Helical" evidence="6">
    <location>
        <begin position="297"/>
        <end position="314"/>
    </location>
</feature>
<feature type="compositionally biased region" description="Gly residues" evidence="5">
    <location>
        <begin position="1078"/>
        <end position="1098"/>
    </location>
</feature>
<comment type="caution">
    <text evidence="8">The sequence shown here is derived from an EMBL/GenBank/DDBJ whole genome shotgun (WGS) entry which is preliminary data.</text>
</comment>
<feature type="transmembrane region" description="Helical" evidence="6">
    <location>
        <begin position="30"/>
        <end position="53"/>
    </location>
</feature>
<feature type="transmembrane region" description="Helical" evidence="6">
    <location>
        <begin position="401"/>
        <end position="419"/>
    </location>
</feature>
<dbReference type="EMBL" id="JAEHOC010000018">
    <property type="protein sequence ID" value="KAG2433703.1"/>
    <property type="molecule type" value="Genomic_DNA"/>
</dbReference>
<dbReference type="OrthoDB" id="423807at2759"/>
<feature type="region of interest" description="Disordered" evidence="5">
    <location>
        <begin position="558"/>
        <end position="618"/>
    </location>
</feature>
<feature type="transmembrane region" description="Helical" evidence="6">
    <location>
        <begin position="320"/>
        <end position="343"/>
    </location>
</feature>
<comment type="subcellular location">
    <subcellularLocation>
        <location evidence="1">Membrane</location>
        <topology evidence="1">Multi-pass membrane protein</topology>
    </subcellularLocation>
</comment>
<feature type="compositionally biased region" description="Pro residues" evidence="5">
    <location>
        <begin position="1275"/>
        <end position="1288"/>
    </location>
</feature>
<feature type="compositionally biased region" description="Low complexity" evidence="5">
    <location>
        <begin position="607"/>
        <end position="618"/>
    </location>
</feature>
<evidence type="ECO:0000256" key="5">
    <source>
        <dbReference type="SAM" id="MobiDB-lite"/>
    </source>
</evidence>
<feature type="transmembrane region" description="Helical" evidence="6">
    <location>
        <begin position="270"/>
        <end position="290"/>
    </location>
</feature>
<feature type="region of interest" description="Disordered" evidence="5">
    <location>
        <begin position="1177"/>
        <end position="1294"/>
    </location>
</feature>
<feature type="domain" description="Cation/H+ exchanger transmembrane" evidence="7">
    <location>
        <begin position="72"/>
        <end position="485"/>
    </location>
</feature>
<evidence type="ECO:0000256" key="6">
    <source>
        <dbReference type="SAM" id="Phobius"/>
    </source>
</evidence>
<sequence>MPAAAAGGRLASLEPLYLAVGQALLPGGNAWSALLIFAAAHAGGAVAGVVSARGREALGAVDWAGAAAWRSGDLHLPPLLGMLLSGLVLRNATPRGLVAGLPAAWSATFRALALGTIFLRSGLELDLQVFRRVGPAAVRLLLLPGLAEAFTSAGVAMGLFRMPPFWALTAGFILKAVGPAVVIQTMFDLQRRGLGVDKGIPAIIVGAASFDDMVAISGYSLFSSLALAHDAAAAAGQQHGPGGSSSGGGAHTRGLPHGLVWSLLHGPIDIGLGFVAGLVGASFCAATRLWDSPNKRTCVVFATALALLFALYRFEFRGGGALAALVLGLTVNVLWENGCLFFWGLGRRSGLTRGPQPGYAAEVEARVGLFWRAVAQPLLFGIIGTLVNLRGLSPGVIPRSLAIIVIGLLVRMPMTFLAMTGARLSLRERLFVAVAWTPKATVQAALGAQPLDMIRAAYRGVPGGAPAELLAVGEQILTTAVFAILLCANAGVSAIHVLAPRWLHKTQMSADGQILAPGQEEAAGAGADEGSRQTARHGGGGSGRGRAVAIAITAAAGAADDDADRPSGGGGARGSPASIRRRHGGAGGGTPIAAGDSTKALLGGADGSPPSSAAAATAGVGGGGVLLPVTAMRPLRVGPVGYNWAEESYSPTPRSICRAAERGALDAALAAALAAAGLDRTGGAVTGSGGGGGGIWCRCVGGGDGAPQPSVASGGKDAAAARAAQLQVGGGNGGGKPPLPPRPCAGGDAASSGYGTPVQRSGVLRRCRRCQGIIPAAAAGSATGPLLIAAASPPTLPRPARAIRRGPSPFDAAAGGGAASDGEDGGGGDERDSAASPTAAAAAMAAAGTPTRRHSAPPDAAYGSGEGLAAVAAAQTAAAAAHHAVTMLMMPPGDAPPPAVAAAAGAAAGLPPSAALGNGGGDGTEPATVARAAPPDPESGAAATAGLTARRRCMRRRQLAQQLAEVAAAATAVEALAAQVATAAATVAQQGPTATAAAAAAAPDAHPHAAALEPASGAAATTVTAAPAAGGATGAAGGADVATALLLLRAEELRRAAAGLLLGAAADAAAEDDALGAGGAGAGGGRHQRSRGGGGGTGARARARALASGAGGDDGGEAFGGYWSSSDDNDSGNDGDADGDGDEPGLGGDTGTPTETARAFFRKSLSGIGEAAGAAAGGAASSGAIGGGGGGAGPAAAASRTLLPSATAAPGDVEMSPLPAAAAPSATTGAAGAARPAGAAAPAAGLAVPLRGGVGGGPVPLGSPERATAVTILPRTPPPPPSAPPAAVQPPHQH</sequence>
<feature type="transmembrane region" description="Helical" evidence="6">
    <location>
        <begin position="140"/>
        <end position="160"/>
    </location>
</feature>
<dbReference type="Pfam" id="PF00999">
    <property type="entry name" value="Na_H_Exchanger"/>
    <property type="match status" value="1"/>
</dbReference>
<feature type="region of interest" description="Disordered" evidence="5">
    <location>
        <begin position="1078"/>
        <end position="1154"/>
    </location>
</feature>
<dbReference type="PANTHER" id="PTHR31102:SF1">
    <property type="entry name" value="CATION_H+ EXCHANGER DOMAIN-CONTAINING PROTEIN"/>
    <property type="match status" value="1"/>
</dbReference>
<feature type="region of interest" description="Disordered" evidence="5">
    <location>
        <begin position="727"/>
        <end position="758"/>
    </location>
</feature>
<evidence type="ECO:0000256" key="2">
    <source>
        <dbReference type="ARBA" id="ARBA00022692"/>
    </source>
</evidence>
<feature type="compositionally biased region" description="Gly residues" evidence="5">
    <location>
        <begin position="1109"/>
        <end position="1119"/>
    </location>
</feature>
<feature type="transmembrane region" description="Helical" evidence="6">
    <location>
        <begin position="199"/>
        <end position="222"/>
    </location>
</feature>
<dbReference type="PANTHER" id="PTHR31102">
    <property type="match status" value="1"/>
</dbReference>
<feature type="transmembrane region" description="Helical" evidence="6">
    <location>
        <begin position="369"/>
        <end position="389"/>
    </location>
</feature>
<keyword evidence="4 6" id="KW-0472">Membrane</keyword>
<keyword evidence="2 6" id="KW-0812">Transmembrane</keyword>
<dbReference type="Proteomes" id="UP000650467">
    <property type="component" value="Unassembled WGS sequence"/>
</dbReference>
<feature type="compositionally biased region" description="Low complexity" evidence="5">
    <location>
        <begin position="834"/>
        <end position="847"/>
    </location>
</feature>
<accession>A0A835SV96</accession>
<feature type="compositionally biased region" description="Acidic residues" evidence="5">
    <location>
        <begin position="1127"/>
        <end position="1143"/>
    </location>
</feature>
<feature type="region of interest" description="Disordered" evidence="5">
    <location>
        <begin position="914"/>
        <end position="945"/>
    </location>
</feature>
<evidence type="ECO:0000256" key="1">
    <source>
        <dbReference type="ARBA" id="ARBA00004141"/>
    </source>
</evidence>
<evidence type="ECO:0000259" key="7">
    <source>
        <dbReference type="Pfam" id="PF00999"/>
    </source>
</evidence>
<feature type="region of interest" description="Disordered" evidence="5">
    <location>
        <begin position="520"/>
        <end position="544"/>
    </location>
</feature>
<organism evidence="8 9">
    <name type="scientific">Chlamydomonas incerta</name>
    <dbReference type="NCBI Taxonomy" id="51695"/>
    <lineage>
        <taxon>Eukaryota</taxon>
        <taxon>Viridiplantae</taxon>
        <taxon>Chlorophyta</taxon>
        <taxon>core chlorophytes</taxon>
        <taxon>Chlorophyceae</taxon>
        <taxon>CS clade</taxon>
        <taxon>Chlamydomonadales</taxon>
        <taxon>Chlamydomonadaceae</taxon>
        <taxon>Chlamydomonas</taxon>
    </lineage>
</organism>
<feature type="transmembrane region" description="Helical" evidence="6">
    <location>
        <begin position="166"/>
        <end position="187"/>
    </location>
</feature>
<dbReference type="InterPro" id="IPR051843">
    <property type="entry name" value="CPA1_transporter"/>
</dbReference>
<dbReference type="GO" id="GO:0016020">
    <property type="term" value="C:membrane"/>
    <property type="evidence" value="ECO:0007669"/>
    <property type="project" value="UniProtKB-SubCell"/>
</dbReference>
<proteinExistence type="predicted"/>
<protein>
    <recommendedName>
        <fullName evidence="7">Cation/H+ exchanger transmembrane domain-containing protein</fullName>
    </recommendedName>
</protein>
<reference evidence="8" key="1">
    <citation type="journal article" date="2020" name="bioRxiv">
        <title>Comparative genomics of Chlamydomonas.</title>
        <authorList>
            <person name="Craig R.J."/>
            <person name="Hasan A.R."/>
            <person name="Ness R.W."/>
            <person name="Keightley P.D."/>
        </authorList>
    </citation>
    <scope>NUCLEOTIDE SEQUENCE</scope>
    <source>
        <strain evidence="8">SAG 7.73</strain>
    </source>
</reference>